<dbReference type="Proteomes" id="UP000288805">
    <property type="component" value="Unassembled WGS sequence"/>
</dbReference>
<proteinExistence type="predicted"/>
<dbReference type="AlphaFoldDB" id="A0A438HYV4"/>
<protein>
    <submittedName>
        <fullName evidence="1">Uncharacterized protein</fullName>
    </submittedName>
</protein>
<accession>A0A438HYV4</accession>
<name>A0A438HYV4_VITVI</name>
<organism evidence="1 2">
    <name type="scientific">Vitis vinifera</name>
    <name type="common">Grape</name>
    <dbReference type="NCBI Taxonomy" id="29760"/>
    <lineage>
        <taxon>Eukaryota</taxon>
        <taxon>Viridiplantae</taxon>
        <taxon>Streptophyta</taxon>
        <taxon>Embryophyta</taxon>
        <taxon>Tracheophyta</taxon>
        <taxon>Spermatophyta</taxon>
        <taxon>Magnoliopsida</taxon>
        <taxon>eudicotyledons</taxon>
        <taxon>Gunneridae</taxon>
        <taxon>Pentapetalae</taxon>
        <taxon>rosids</taxon>
        <taxon>Vitales</taxon>
        <taxon>Vitaceae</taxon>
        <taxon>Viteae</taxon>
        <taxon>Vitis</taxon>
    </lineage>
</organism>
<sequence length="242" mass="27770">MLQKKPNQKETDAMIVQEAKQMCSSNPYCLLKALEHLRTFYIPAETLQHNTSLLLLFSSLPYLNSLLWNSKCKPSYTVILCFFSQFGGQILTLVQHGVSRRDFNILDFGAIFLSNRTPQEDCLLSFKIVLKIKLSQVEKSTQRHLCDLLSEKRLHPSTWEFLVFLGSCSCFNPSTTFLRYPYASQTPLCWNHLSCPLLLSGNRLITDRLKSQKQWGATQGKSFPKEREGVCTDCSEGWESKR</sequence>
<evidence type="ECO:0000313" key="1">
    <source>
        <dbReference type="EMBL" id="RVW89643.1"/>
    </source>
</evidence>
<reference evidence="1 2" key="1">
    <citation type="journal article" date="2018" name="PLoS Genet.">
        <title>Population sequencing reveals clonal diversity and ancestral inbreeding in the grapevine cultivar Chardonnay.</title>
        <authorList>
            <person name="Roach M.J."/>
            <person name="Johnson D.L."/>
            <person name="Bohlmann J."/>
            <person name="van Vuuren H.J."/>
            <person name="Jones S.J."/>
            <person name="Pretorius I.S."/>
            <person name="Schmidt S.A."/>
            <person name="Borneman A.R."/>
        </authorList>
    </citation>
    <scope>NUCLEOTIDE SEQUENCE [LARGE SCALE GENOMIC DNA]</scope>
    <source>
        <strain evidence="2">cv. Chardonnay</strain>
        <tissue evidence="1">Leaf</tissue>
    </source>
</reference>
<dbReference type="EMBL" id="QGNW01000162">
    <property type="protein sequence ID" value="RVW89643.1"/>
    <property type="molecule type" value="Genomic_DNA"/>
</dbReference>
<gene>
    <name evidence="1" type="ORF">CK203_036387</name>
</gene>
<comment type="caution">
    <text evidence="1">The sequence shown here is derived from an EMBL/GenBank/DDBJ whole genome shotgun (WGS) entry which is preliminary data.</text>
</comment>
<evidence type="ECO:0000313" key="2">
    <source>
        <dbReference type="Proteomes" id="UP000288805"/>
    </source>
</evidence>